<sequence length="205" mass="23728">MKMAKLSNRGLVILTHGVNSVRKRRKLFVCSMAVIGITSVLLQFGLIQSTGERTTRAAEQEVQVTEKEPLVLEVTLQKQYMDGHVEESTHEEKIWAMEDFWSYYHDWQVVEQQEGKVVLKKEIADISPYMKENGYFGLSDDQLAIFEGLPIHEQVIQSFYQIDTGELESYQRQRLQDGIKIESKQVYEYVLEAYRGMAPQRSVNS</sequence>
<proteinExistence type="predicted"/>
<dbReference type="InterPro" id="IPR038117">
    <property type="entry name" value="BofC_C_sf"/>
</dbReference>
<dbReference type="Pfam" id="PF08977">
    <property type="entry name" value="BOFC_N"/>
    <property type="match status" value="1"/>
</dbReference>
<evidence type="ECO:0000313" key="4">
    <source>
        <dbReference type="EMBL" id="SDM99144.1"/>
    </source>
</evidence>
<dbReference type="AlphaFoldDB" id="A0A1G9XQS4"/>
<keyword evidence="1" id="KW-1133">Transmembrane helix</keyword>
<dbReference type="Gene3D" id="3.10.20.420">
    <property type="entry name" value="Bypass-of-forespore C, N-terminal domain"/>
    <property type="match status" value="1"/>
</dbReference>
<dbReference type="Gene3D" id="3.30.70.1740">
    <property type="entry name" value="Bypass-of-forespore C, C-terminal domain"/>
    <property type="match status" value="1"/>
</dbReference>
<name>A0A1G9XQS4_9BACI</name>
<keyword evidence="1" id="KW-0812">Transmembrane</keyword>
<feature type="domain" description="Bypass-of-forespore C N-terminal" evidence="3">
    <location>
        <begin position="73"/>
        <end position="121"/>
    </location>
</feature>
<evidence type="ECO:0000259" key="3">
    <source>
        <dbReference type="Pfam" id="PF08977"/>
    </source>
</evidence>
<reference evidence="5" key="1">
    <citation type="submission" date="2016-10" db="EMBL/GenBank/DDBJ databases">
        <authorList>
            <person name="Varghese N."/>
            <person name="Submissions S."/>
        </authorList>
    </citation>
    <scope>NUCLEOTIDE SEQUENCE [LARGE SCALE GENOMIC DNA]</scope>
    <source>
        <strain evidence="5">CGMCC 1.6199</strain>
    </source>
</reference>
<dbReference type="InterPro" id="IPR015071">
    <property type="entry name" value="BOFC_N"/>
</dbReference>
<feature type="domain" description="Bypass of forespore C C-terminal" evidence="2">
    <location>
        <begin position="125"/>
        <end position="194"/>
    </location>
</feature>
<protein>
    <submittedName>
        <fullName evidence="4">Forespore regulator of the sigma-K checkpoint</fullName>
    </submittedName>
</protein>
<dbReference type="Pfam" id="PF08955">
    <property type="entry name" value="BofC_C"/>
    <property type="match status" value="1"/>
</dbReference>
<keyword evidence="5" id="KW-1185">Reference proteome</keyword>
<keyword evidence="1" id="KW-0472">Membrane</keyword>
<dbReference type="STRING" id="482461.SAMN05216244_3928"/>
<evidence type="ECO:0000259" key="2">
    <source>
        <dbReference type="Pfam" id="PF08955"/>
    </source>
</evidence>
<gene>
    <name evidence="4" type="ORF">SAMN05216244_3928</name>
</gene>
<evidence type="ECO:0000256" key="1">
    <source>
        <dbReference type="SAM" id="Phobius"/>
    </source>
</evidence>
<dbReference type="EMBL" id="FNHF01000007">
    <property type="protein sequence ID" value="SDM99144.1"/>
    <property type="molecule type" value="Genomic_DNA"/>
</dbReference>
<accession>A0A1G9XQS4</accession>
<dbReference type="Proteomes" id="UP000182347">
    <property type="component" value="Unassembled WGS sequence"/>
</dbReference>
<dbReference type="InterPro" id="IPR038118">
    <property type="entry name" value="BOFC_N_sf"/>
</dbReference>
<feature type="transmembrane region" description="Helical" evidence="1">
    <location>
        <begin position="27"/>
        <end position="46"/>
    </location>
</feature>
<evidence type="ECO:0000313" key="5">
    <source>
        <dbReference type="Proteomes" id="UP000182347"/>
    </source>
</evidence>
<organism evidence="4 5">
    <name type="scientific">Sediminibacillus halophilus</name>
    <dbReference type="NCBI Taxonomy" id="482461"/>
    <lineage>
        <taxon>Bacteria</taxon>
        <taxon>Bacillati</taxon>
        <taxon>Bacillota</taxon>
        <taxon>Bacilli</taxon>
        <taxon>Bacillales</taxon>
        <taxon>Bacillaceae</taxon>
        <taxon>Sediminibacillus</taxon>
    </lineage>
</organism>
<dbReference type="InterPro" id="IPR015050">
    <property type="entry name" value="BofC_C"/>
</dbReference>
<dbReference type="OrthoDB" id="2678751at2"/>